<evidence type="ECO:0000256" key="5">
    <source>
        <dbReference type="SAM" id="Phobius"/>
    </source>
</evidence>
<dbReference type="Pfam" id="PF04479">
    <property type="entry name" value="RTA1"/>
    <property type="match status" value="1"/>
</dbReference>
<dbReference type="InterPro" id="IPR007568">
    <property type="entry name" value="RTA1"/>
</dbReference>
<dbReference type="OrthoDB" id="3358017at2759"/>
<feature type="transmembrane region" description="Helical" evidence="5">
    <location>
        <begin position="257"/>
        <end position="277"/>
    </location>
</feature>
<keyword evidence="7" id="KW-1185">Reference proteome</keyword>
<proteinExistence type="predicted"/>
<dbReference type="EMBL" id="JH711586">
    <property type="protein sequence ID" value="EIW76234.1"/>
    <property type="molecule type" value="Genomic_DNA"/>
</dbReference>
<dbReference type="AlphaFoldDB" id="A0A5M3MBG8"/>
<comment type="caution">
    <text evidence="6">The sequence shown here is derived from an EMBL/GenBank/DDBJ whole genome shotgun (WGS) entry which is preliminary data.</text>
</comment>
<dbReference type="OMA" id="GPYIGQS"/>
<protein>
    <recommendedName>
        <fullName evidence="8">RTA1-domain-containing protein</fullName>
    </recommendedName>
</protein>
<feature type="transmembrane region" description="Helical" evidence="5">
    <location>
        <begin position="43"/>
        <end position="61"/>
    </location>
</feature>
<sequence length="300" mass="33452">MLFTLALLSQSNVKTGIDSSNSTTSSDGPTLVSLVYHYNPSKPVAVVAGALYAIAAILLFVRLYRARSWWGLCLPIAAAVMSIGFFLRVPMALNPNSLGIFLMQDLFIILSPAAFLAFNYMLYGRLLTRCIDPKHSWIRPQRVARIFLISDFLTFNIQGDGGGLQGSRNSTLKTVGGLILLVGLILQTLSFAFFIVLVIHAHRSLQKENIKVSDHRWGTLFKLIYFSSFFFLLRCVYRTIEYGQAQGGTGYLQDHEVFFYVLDSLALLVGISAYIGFWPDNYLPQEVPTSSSQVLLREIA</sequence>
<keyword evidence="4 5" id="KW-0472">Membrane</keyword>
<dbReference type="Proteomes" id="UP000053558">
    <property type="component" value="Unassembled WGS sequence"/>
</dbReference>
<comment type="subcellular location">
    <subcellularLocation>
        <location evidence="1">Membrane</location>
        <topology evidence="1">Multi-pass membrane protein</topology>
    </subcellularLocation>
</comment>
<dbReference type="PANTHER" id="PTHR31465:SF1">
    <property type="entry name" value="PROTEIN RTA1-RELATED"/>
    <property type="match status" value="1"/>
</dbReference>
<keyword evidence="2 5" id="KW-0812">Transmembrane</keyword>
<accession>A0A5M3MBG8</accession>
<dbReference type="GeneID" id="19209518"/>
<evidence type="ECO:0000313" key="6">
    <source>
        <dbReference type="EMBL" id="EIW76234.1"/>
    </source>
</evidence>
<evidence type="ECO:0000256" key="3">
    <source>
        <dbReference type="ARBA" id="ARBA00022989"/>
    </source>
</evidence>
<keyword evidence="3 5" id="KW-1133">Transmembrane helix</keyword>
<dbReference type="PANTHER" id="PTHR31465">
    <property type="entry name" value="PROTEIN RTA1-RELATED"/>
    <property type="match status" value="1"/>
</dbReference>
<name>A0A5M3MBG8_CONPW</name>
<evidence type="ECO:0000313" key="7">
    <source>
        <dbReference type="Proteomes" id="UP000053558"/>
    </source>
</evidence>
<dbReference type="RefSeq" id="XP_007773490.1">
    <property type="nucleotide sequence ID" value="XM_007775300.1"/>
</dbReference>
<dbReference type="GO" id="GO:0016020">
    <property type="term" value="C:membrane"/>
    <property type="evidence" value="ECO:0007669"/>
    <property type="project" value="UniProtKB-SubCell"/>
</dbReference>
<reference evidence="7" key="1">
    <citation type="journal article" date="2012" name="Science">
        <title>The Paleozoic origin of enzymatic lignin decomposition reconstructed from 31 fungal genomes.</title>
        <authorList>
            <person name="Floudas D."/>
            <person name="Binder M."/>
            <person name="Riley R."/>
            <person name="Barry K."/>
            <person name="Blanchette R.A."/>
            <person name="Henrissat B."/>
            <person name="Martinez A.T."/>
            <person name="Otillar R."/>
            <person name="Spatafora J.W."/>
            <person name="Yadav J.S."/>
            <person name="Aerts A."/>
            <person name="Benoit I."/>
            <person name="Boyd A."/>
            <person name="Carlson A."/>
            <person name="Copeland A."/>
            <person name="Coutinho P.M."/>
            <person name="de Vries R.P."/>
            <person name="Ferreira P."/>
            <person name="Findley K."/>
            <person name="Foster B."/>
            <person name="Gaskell J."/>
            <person name="Glotzer D."/>
            <person name="Gorecki P."/>
            <person name="Heitman J."/>
            <person name="Hesse C."/>
            <person name="Hori C."/>
            <person name="Igarashi K."/>
            <person name="Jurgens J.A."/>
            <person name="Kallen N."/>
            <person name="Kersten P."/>
            <person name="Kohler A."/>
            <person name="Kuees U."/>
            <person name="Kumar T.K.A."/>
            <person name="Kuo A."/>
            <person name="LaButti K."/>
            <person name="Larrondo L.F."/>
            <person name="Lindquist E."/>
            <person name="Ling A."/>
            <person name="Lombard V."/>
            <person name="Lucas S."/>
            <person name="Lundell T."/>
            <person name="Martin R."/>
            <person name="McLaughlin D.J."/>
            <person name="Morgenstern I."/>
            <person name="Morin E."/>
            <person name="Murat C."/>
            <person name="Nagy L.G."/>
            <person name="Nolan M."/>
            <person name="Ohm R.A."/>
            <person name="Patyshakuliyeva A."/>
            <person name="Rokas A."/>
            <person name="Ruiz-Duenas F.J."/>
            <person name="Sabat G."/>
            <person name="Salamov A."/>
            <person name="Samejima M."/>
            <person name="Schmutz J."/>
            <person name="Slot J.C."/>
            <person name="St John F."/>
            <person name="Stenlid J."/>
            <person name="Sun H."/>
            <person name="Sun S."/>
            <person name="Syed K."/>
            <person name="Tsang A."/>
            <person name="Wiebenga A."/>
            <person name="Young D."/>
            <person name="Pisabarro A."/>
            <person name="Eastwood D.C."/>
            <person name="Martin F."/>
            <person name="Cullen D."/>
            <person name="Grigoriev I.V."/>
            <person name="Hibbett D.S."/>
        </authorList>
    </citation>
    <scope>NUCLEOTIDE SEQUENCE [LARGE SCALE GENOMIC DNA]</scope>
    <source>
        <strain evidence="7">RWD-64-598 SS2</strain>
    </source>
</reference>
<feature type="transmembrane region" description="Helical" evidence="5">
    <location>
        <begin position="220"/>
        <end position="237"/>
    </location>
</feature>
<evidence type="ECO:0000256" key="1">
    <source>
        <dbReference type="ARBA" id="ARBA00004141"/>
    </source>
</evidence>
<gene>
    <name evidence="6" type="ORF">CONPUDRAFT_76626</name>
</gene>
<dbReference type="KEGG" id="cput:CONPUDRAFT_76626"/>
<feature type="transmembrane region" description="Helical" evidence="5">
    <location>
        <begin position="99"/>
        <end position="122"/>
    </location>
</feature>
<feature type="transmembrane region" description="Helical" evidence="5">
    <location>
        <begin position="179"/>
        <end position="199"/>
    </location>
</feature>
<evidence type="ECO:0000256" key="2">
    <source>
        <dbReference type="ARBA" id="ARBA00022692"/>
    </source>
</evidence>
<feature type="transmembrane region" description="Helical" evidence="5">
    <location>
        <begin position="68"/>
        <end position="87"/>
    </location>
</feature>
<organism evidence="6 7">
    <name type="scientific">Coniophora puteana (strain RWD-64-598)</name>
    <name type="common">Brown rot fungus</name>
    <dbReference type="NCBI Taxonomy" id="741705"/>
    <lineage>
        <taxon>Eukaryota</taxon>
        <taxon>Fungi</taxon>
        <taxon>Dikarya</taxon>
        <taxon>Basidiomycota</taxon>
        <taxon>Agaricomycotina</taxon>
        <taxon>Agaricomycetes</taxon>
        <taxon>Agaricomycetidae</taxon>
        <taxon>Boletales</taxon>
        <taxon>Coniophorineae</taxon>
        <taxon>Coniophoraceae</taxon>
        <taxon>Coniophora</taxon>
    </lineage>
</organism>
<evidence type="ECO:0008006" key="8">
    <source>
        <dbReference type="Google" id="ProtNLM"/>
    </source>
</evidence>
<evidence type="ECO:0000256" key="4">
    <source>
        <dbReference type="ARBA" id="ARBA00023136"/>
    </source>
</evidence>